<accession>A0A8H6ZMW0</accession>
<evidence type="ECO:0000313" key="2">
    <source>
        <dbReference type="EMBL" id="KAF7424643.1"/>
    </source>
</evidence>
<organism evidence="2 3">
    <name type="scientific">Pleurotus ostreatus</name>
    <name type="common">Oyster mushroom</name>
    <name type="synonym">White-rot fungus</name>
    <dbReference type="NCBI Taxonomy" id="5322"/>
    <lineage>
        <taxon>Eukaryota</taxon>
        <taxon>Fungi</taxon>
        <taxon>Dikarya</taxon>
        <taxon>Basidiomycota</taxon>
        <taxon>Agaricomycotina</taxon>
        <taxon>Agaricomycetes</taxon>
        <taxon>Agaricomycetidae</taxon>
        <taxon>Agaricales</taxon>
        <taxon>Pleurotineae</taxon>
        <taxon>Pleurotaceae</taxon>
        <taxon>Pleurotus</taxon>
    </lineage>
</organism>
<feature type="region of interest" description="Disordered" evidence="1">
    <location>
        <begin position="112"/>
        <end position="148"/>
    </location>
</feature>
<proteinExistence type="predicted"/>
<dbReference type="RefSeq" id="XP_036628837.1">
    <property type="nucleotide sequence ID" value="XM_036779448.1"/>
</dbReference>
<dbReference type="Proteomes" id="UP000623687">
    <property type="component" value="Unassembled WGS sequence"/>
</dbReference>
<protein>
    <submittedName>
        <fullName evidence="2">Uncharacterized protein</fullName>
    </submittedName>
</protein>
<evidence type="ECO:0000313" key="3">
    <source>
        <dbReference type="Proteomes" id="UP000623687"/>
    </source>
</evidence>
<evidence type="ECO:0000256" key="1">
    <source>
        <dbReference type="SAM" id="MobiDB-lite"/>
    </source>
</evidence>
<dbReference type="GeneID" id="59379769"/>
<name>A0A8H6ZMW0_PLEOS</name>
<dbReference type="AlphaFoldDB" id="A0A8H6ZMW0"/>
<comment type="caution">
    <text evidence="2">The sequence shown here is derived from an EMBL/GenBank/DDBJ whole genome shotgun (WGS) entry which is preliminary data.</text>
</comment>
<sequence>MARRLNRVAHRLDGKSITLDLSELQRNLFPKLPCTILSAMQIKELRLCTLGVAAKSYDLVPWISSFNHLERLSIRSRDRLEYTLWSTNAKFAHAVYTQHPKRLHSVSVEGEIIPDPSPDEHEHSVMPATVHPQSYQHAGSRTLSLRNG</sequence>
<dbReference type="EMBL" id="JACETU010000007">
    <property type="protein sequence ID" value="KAF7424643.1"/>
    <property type="molecule type" value="Genomic_DNA"/>
</dbReference>
<gene>
    <name evidence="2" type="ORF">PC9H_009951</name>
</gene>
<feature type="compositionally biased region" description="Polar residues" evidence="1">
    <location>
        <begin position="131"/>
        <end position="148"/>
    </location>
</feature>
<dbReference type="VEuPathDB" id="FungiDB:PC9H_009951"/>
<keyword evidence="3" id="KW-1185">Reference proteome</keyword>
<reference evidence="2" key="1">
    <citation type="submission" date="2019-07" db="EMBL/GenBank/DDBJ databases">
        <authorList>
            <person name="Palmer J.M."/>
        </authorList>
    </citation>
    <scope>NUCLEOTIDE SEQUENCE</scope>
    <source>
        <strain evidence="2">PC9</strain>
    </source>
</reference>